<comment type="caution">
    <text evidence="1">The sequence shown here is derived from an EMBL/GenBank/DDBJ whole genome shotgun (WGS) entry which is preliminary data.</text>
</comment>
<dbReference type="Proteomes" id="UP001057402">
    <property type="component" value="Chromosome 1"/>
</dbReference>
<keyword evidence="2" id="KW-1185">Reference proteome</keyword>
<name>A0ACB9SC71_9MYRT</name>
<reference evidence="2" key="1">
    <citation type="journal article" date="2023" name="Front. Plant Sci.">
        <title>Chromosomal-level genome assembly of Melastoma candidum provides insights into trichome evolution.</title>
        <authorList>
            <person name="Zhong Y."/>
            <person name="Wu W."/>
            <person name="Sun C."/>
            <person name="Zou P."/>
            <person name="Liu Y."/>
            <person name="Dai S."/>
            <person name="Zhou R."/>
        </authorList>
    </citation>
    <scope>NUCLEOTIDE SEQUENCE [LARGE SCALE GENOMIC DNA]</scope>
</reference>
<sequence length="188" mass="20749">MGFEFCLINKKSAMERTAGSGASAHAIIRASIHTFLKNYRYFSSVMILILLPYSALILVSRMRIVTTALSIQGLETITASTSVLQVAFALTFLVMAKSAVIRCLGKHPQDRMFLSFFKLCGGLLKTQIWNSFLAISVRLSVSVLFSIAQQSSSILKGFPQASNMLVPLLHDLDQSVSHKQHLSSHIRT</sequence>
<accession>A0ACB9SC71</accession>
<organism evidence="1 2">
    <name type="scientific">Melastoma candidum</name>
    <dbReference type="NCBI Taxonomy" id="119954"/>
    <lineage>
        <taxon>Eukaryota</taxon>
        <taxon>Viridiplantae</taxon>
        <taxon>Streptophyta</taxon>
        <taxon>Embryophyta</taxon>
        <taxon>Tracheophyta</taxon>
        <taxon>Spermatophyta</taxon>
        <taxon>Magnoliopsida</taxon>
        <taxon>eudicotyledons</taxon>
        <taxon>Gunneridae</taxon>
        <taxon>Pentapetalae</taxon>
        <taxon>rosids</taxon>
        <taxon>malvids</taxon>
        <taxon>Myrtales</taxon>
        <taxon>Melastomataceae</taxon>
        <taxon>Melastomatoideae</taxon>
        <taxon>Melastomateae</taxon>
        <taxon>Melastoma</taxon>
    </lineage>
</organism>
<gene>
    <name evidence="1" type="ORF">MLD38_001305</name>
</gene>
<evidence type="ECO:0000313" key="1">
    <source>
        <dbReference type="EMBL" id="KAI4389041.1"/>
    </source>
</evidence>
<protein>
    <submittedName>
        <fullName evidence="1">Uncharacterized protein</fullName>
    </submittedName>
</protein>
<proteinExistence type="predicted"/>
<evidence type="ECO:0000313" key="2">
    <source>
        <dbReference type="Proteomes" id="UP001057402"/>
    </source>
</evidence>
<dbReference type="EMBL" id="CM042880">
    <property type="protein sequence ID" value="KAI4389041.1"/>
    <property type="molecule type" value="Genomic_DNA"/>
</dbReference>